<keyword evidence="5 7" id="KW-1133">Transmembrane helix</keyword>
<gene>
    <name evidence="9" type="ORF">BKA15_001004</name>
</gene>
<comment type="caution">
    <text evidence="9">The sequence shown here is derived from an EMBL/GenBank/DDBJ whole genome shotgun (WGS) entry which is preliminary data.</text>
</comment>
<evidence type="ECO:0000259" key="8">
    <source>
        <dbReference type="PROSITE" id="PS50928"/>
    </source>
</evidence>
<dbReference type="PANTHER" id="PTHR43744:SF12">
    <property type="entry name" value="ABC TRANSPORTER PERMEASE PROTEIN MG189-RELATED"/>
    <property type="match status" value="1"/>
</dbReference>
<reference evidence="9 10" key="1">
    <citation type="submission" date="2020-07" db="EMBL/GenBank/DDBJ databases">
        <title>Sequencing the genomes of 1000 actinobacteria strains.</title>
        <authorList>
            <person name="Klenk H.-P."/>
        </authorList>
    </citation>
    <scope>NUCLEOTIDE SEQUENCE [LARGE SCALE GENOMIC DNA]</scope>
    <source>
        <strain evidence="9 10">DSM 22083</strain>
    </source>
</reference>
<proteinExistence type="inferred from homology"/>
<dbReference type="PANTHER" id="PTHR43744">
    <property type="entry name" value="ABC TRANSPORTER PERMEASE PROTEIN MG189-RELATED-RELATED"/>
    <property type="match status" value="1"/>
</dbReference>
<accession>A0A7Y9LAK1</accession>
<comment type="subcellular location">
    <subcellularLocation>
        <location evidence="1 7">Cell membrane</location>
        <topology evidence="1 7">Multi-pass membrane protein</topology>
    </subcellularLocation>
</comment>
<keyword evidence="6 7" id="KW-0472">Membrane</keyword>
<keyword evidence="3" id="KW-1003">Cell membrane</keyword>
<feature type="transmembrane region" description="Helical" evidence="7">
    <location>
        <begin position="70"/>
        <end position="96"/>
    </location>
</feature>
<evidence type="ECO:0000313" key="9">
    <source>
        <dbReference type="EMBL" id="NYE69675.1"/>
    </source>
</evidence>
<comment type="similarity">
    <text evidence="7">Belongs to the binding-protein-dependent transport system permease family.</text>
</comment>
<feature type="transmembrane region" description="Helical" evidence="7">
    <location>
        <begin position="142"/>
        <end position="162"/>
    </location>
</feature>
<dbReference type="PROSITE" id="PS50928">
    <property type="entry name" value="ABC_TM1"/>
    <property type="match status" value="1"/>
</dbReference>
<keyword evidence="2 7" id="KW-0813">Transport</keyword>
<dbReference type="EMBL" id="JACCBU010000001">
    <property type="protein sequence ID" value="NYE69675.1"/>
    <property type="molecule type" value="Genomic_DNA"/>
</dbReference>
<evidence type="ECO:0000256" key="2">
    <source>
        <dbReference type="ARBA" id="ARBA00022448"/>
    </source>
</evidence>
<dbReference type="InterPro" id="IPR035906">
    <property type="entry name" value="MetI-like_sf"/>
</dbReference>
<name>A0A7Y9LAK1_9ACTN</name>
<evidence type="ECO:0000313" key="10">
    <source>
        <dbReference type="Proteomes" id="UP000569914"/>
    </source>
</evidence>
<feature type="transmembrane region" description="Helical" evidence="7">
    <location>
        <begin position="108"/>
        <end position="130"/>
    </location>
</feature>
<evidence type="ECO:0000256" key="6">
    <source>
        <dbReference type="ARBA" id="ARBA00023136"/>
    </source>
</evidence>
<dbReference type="InterPro" id="IPR000515">
    <property type="entry name" value="MetI-like"/>
</dbReference>
<feature type="transmembrane region" description="Helical" evidence="7">
    <location>
        <begin position="243"/>
        <end position="264"/>
    </location>
</feature>
<feature type="domain" description="ABC transmembrane type-1" evidence="8">
    <location>
        <begin position="71"/>
        <end position="264"/>
    </location>
</feature>
<evidence type="ECO:0000256" key="7">
    <source>
        <dbReference type="RuleBase" id="RU363032"/>
    </source>
</evidence>
<evidence type="ECO:0000256" key="5">
    <source>
        <dbReference type="ARBA" id="ARBA00022989"/>
    </source>
</evidence>
<feature type="transmembrane region" description="Helical" evidence="7">
    <location>
        <begin position="183"/>
        <end position="208"/>
    </location>
</feature>
<evidence type="ECO:0000256" key="1">
    <source>
        <dbReference type="ARBA" id="ARBA00004651"/>
    </source>
</evidence>
<dbReference type="Proteomes" id="UP000569914">
    <property type="component" value="Unassembled WGS sequence"/>
</dbReference>
<dbReference type="RefSeq" id="WP_179748594.1">
    <property type="nucleotide sequence ID" value="NZ_JACCBU010000001.1"/>
</dbReference>
<dbReference type="Pfam" id="PF00528">
    <property type="entry name" value="BPD_transp_1"/>
    <property type="match status" value="1"/>
</dbReference>
<protein>
    <submittedName>
        <fullName evidence="9">N-acetylglucosamine transport system permease protein</fullName>
    </submittedName>
</protein>
<sequence length="278" mass="30810">MTRLGRTLLGAPAQVILLCWAVIVCVPMLWSFVSSFKSDPEIFESPWTLPAVWRWDNFVRAWNQSNIGAYFLNTIIVVTLGLILTLALSSVVAYVLAQFRFVGRTFLYYLFVGGMAFPGFLALVPLFFVVKNLGLLNTFTGLIIVYATQSLSFSVFFLTAFFRSLPMELAEAALLDGCGHWRVFWTVMLPLARPGLISIGIFDFLGMWNQYVLPIVLVTDPSKYVIGQGLAKLAVNQGYASDFSGLFAGLTIATVPVLLVYLIFQRKITAGMTVGALR</sequence>
<evidence type="ECO:0000256" key="4">
    <source>
        <dbReference type="ARBA" id="ARBA00022692"/>
    </source>
</evidence>
<keyword evidence="10" id="KW-1185">Reference proteome</keyword>
<dbReference type="CDD" id="cd06261">
    <property type="entry name" value="TM_PBP2"/>
    <property type="match status" value="1"/>
</dbReference>
<dbReference type="AlphaFoldDB" id="A0A7Y9LAK1"/>
<organism evidence="9 10">
    <name type="scientific">Microlunatus parietis</name>
    <dbReference type="NCBI Taxonomy" id="682979"/>
    <lineage>
        <taxon>Bacteria</taxon>
        <taxon>Bacillati</taxon>
        <taxon>Actinomycetota</taxon>
        <taxon>Actinomycetes</taxon>
        <taxon>Propionibacteriales</taxon>
        <taxon>Propionibacteriaceae</taxon>
        <taxon>Microlunatus</taxon>
    </lineage>
</organism>
<dbReference type="SUPFAM" id="SSF161098">
    <property type="entry name" value="MetI-like"/>
    <property type="match status" value="1"/>
</dbReference>
<feature type="transmembrane region" description="Helical" evidence="7">
    <location>
        <begin position="7"/>
        <end position="30"/>
    </location>
</feature>
<dbReference type="GO" id="GO:0005886">
    <property type="term" value="C:plasma membrane"/>
    <property type="evidence" value="ECO:0007669"/>
    <property type="project" value="UniProtKB-SubCell"/>
</dbReference>
<dbReference type="GO" id="GO:0055085">
    <property type="term" value="P:transmembrane transport"/>
    <property type="evidence" value="ECO:0007669"/>
    <property type="project" value="InterPro"/>
</dbReference>
<evidence type="ECO:0000256" key="3">
    <source>
        <dbReference type="ARBA" id="ARBA00022475"/>
    </source>
</evidence>
<keyword evidence="4 7" id="KW-0812">Transmembrane</keyword>
<dbReference type="Gene3D" id="1.10.3720.10">
    <property type="entry name" value="MetI-like"/>
    <property type="match status" value="1"/>
</dbReference>